<feature type="transmembrane region" description="Helical" evidence="7">
    <location>
        <begin position="21"/>
        <end position="46"/>
    </location>
</feature>
<evidence type="ECO:0000256" key="4">
    <source>
        <dbReference type="ARBA" id="ARBA00022692"/>
    </source>
</evidence>
<accession>A0A9X2F1M6</accession>
<sequence length="412" mass="46363">MNLALYFAKRYLFSKKSTNAINIISGISMFGVLIGSAALIVILSVFNGFEALVLSLYNRFTPDIKIELVKGKTFAPNTSAFSQLKSKTGTLFYVEALEEKALLRFGKNQYIATVKGVSDDFLKTHALDSMIIRGNATLGTNEEPRAIIGSGVEYYLSMNIESDDPLTIFSPRKNMGSSIDPTNDLNRSEIYVSGVFQVQQDFDLKYVLVPLSFARKQLDEGNNVSSVEIYLKKEANLKQYKRNAKELLGDNFKVRDRFEQNELLYKILNSEKWAVYLILTFVLIIAICNIIGSLTMLVIDKKKDIAILLSMGANKRIIRYIFLFEGLLISMVGTLAGLTLGAIFCFVQLKFGLIKLGQSGTFVMDKYPVEMQWPDFLLVFITVFVISFIASWSASRLSVRNLTNVREELTEQ</sequence>
<evidence type="ECO:0000256" key="5">
    <source>
        <dbReference type="ARBA" id="ARBA00022989"/>
    </source>
</evidence>
<gene>
    <name evidence="10" type="ORF">NF867_09145</name>
</gene>
<proteinExistence type="inferred from homology"/>
<comment type="similarity">
    <text evidence="2">Belongs to the ABC-4 integral membrane protein family. LolC/E subfamily.</text>
</comment>
<dbReference type="GO" id="GO:0098797">
    <property type="term" value="C:plasma membrane protein complex"/>
    <property type="evidence" value="ECO:0007669"/>
    <property type="project" value="TreeGrafter"/>
</dbReference>
<keyword evidence="5 7" id="KW-1133">Transmembrane helix</keyword>
<dbReference type="InterPro" id="IPR003838">
    <property type="entry name" value="ABC3_permease_C"/>
</dbReference>
<evidence type="ECO:0000313" key="11">
    <source>
        <dbReference type="Proteomes" id="UP001155182"/>
    </source>
</evidence>
<dbReference type="Pfam" id="PF02687">
    <property type="entry name" value="FtsX"/>
    <property type="match status" value="1"/>
</dbReference>
<keyword evidence="3" id="KW-1003">Cell membrane</keyword>
<feature type="domain" description="ABC3 transporter permease C-terminal" evidence="8">
    <location>
        <begin position="277"/>
        <end position="397"/>
    </location>
</feature>
<reference evidence="10" key="1">
    <citation type="submission" date="2022-06" db="EMBL/GenBank/DDBJ databases">
        <title>Solitalea sp. MAHUQ-68 isolated from rhizospheric soil.</title>
        <authorList>
            <person name="Huq M.A."/>
        </authorList>
    </citation>
    <scope>NUCLEOTIDE SEQUENCE</scope>
    <source>
        <strain evidence="10">MAHUQ-68</strain>
    </source>
</reference>
<dbReference type="PANTHER" id="PTHR30489">
    <property type="entry name" value="LIPOPROTEIN-RELEASING SYSTEM TRANSMEMBRANE PROTEIN LOLE"/>
    <property type="match status" value="1"/>
</dbReference>
<dbReference type="Proteomes" id="UP001155182">
    <property type="component" value="Unassembled WGS sequence"/>
</dbReference>
<evidence type="ECO:0000256" key="2">
    <source>
        <dbReference type="ARBA" id="ARBA00005236"/>
    </source>
</evidence>
<dbReference type="RefSeq" id="WP_252587518.1">
    <property type="nucleotide sequence ID" value="NZ_JAMWYS010000028.1"/>
</dbReference>
<protein>
    <submittedName>
        <fullName evidence="10">FtsX-like permease family protein</fullName>
    </submittedName>
</protein>
<dbReference type="PANTHER" id="PTHR30489:SF0">
    <property type="entry name" value="LIPOPROTEIN-RELEASING SYSTEM TRANSMEMBRANE PROTEIN LOLE"/>
    <property type="match status" value="1"/>
</dbReference>
<dbReference type="Pfam" id="PF12704">
    <property type="entry name" value="MacB_PCD"/>
    <property type="match status" value="1"/>
</dbReference>
<evidence type="ECO:0000259" key="9">
    <source>
        <dbReference type="Pfam" id="PF12704"/>
    </source>
</evidence>
<feature type="transmembrane region" description="Helical" evidence="7">
    <location>
        <begin position="320"/>
        <end position="349"/>
    </location>
</feature>
<evidence type="ECO:0000313" key="10">
    <source>
        <dbReference type="EMBL" id="MCO4293027.1"/>
    </source>
</evidence>
<feature type="transmembrane region" description="Helical" evidence="7">
    <location>
        <begin position="273"/>
        <end position="299"/>
    </location>
</feature>
<dbReference type="AlphaFoldDB" id="A0A9X2F1M6"/>
<dbReference type="EMBL" id="JAMWYS010000028">
    <property type="protein sequence ID" value="MCO4293027.1"/>
    <property type="molecule type" value="Genomic_DNA"/>
</dbReference>
<evidence type="ECO:0000256" key="3">
    <source>
        <dbReference type="ARBA" id="ARBA00022475"/>
    </source>
</evidence>
<evidence type="ECO:0000256" key="6">
    <source>
        <dbReference type="ARBA" id="ARBA00023136"/>
    </source>
</evidence>
<feature type="domain" description="MacB-like periplasmic core" evidence="9">
    <location>
        <begin position="25"/>
        <end position="245"/>
    </location>
</feature>
<evidence type="ECO:0000256" key="7">
    <source>
        <dbReference type="SAM" id="Phobius"/>
    </source>
</evidence>
<organism evidence="10 11">
    <name type="scientific">Solitalea agri</name>
    <dbReference type="NCBI Taxonomy" id="2953739"/>
    <lineage>
        <taxon>Bacteria</taxon>
        <taxon>Pseudomonadati</taxon>
        <taxon>Bacteroidota</taxon>
        <taxon>Sphingobacteriia</taxon>
        <taxon>Sphingobacteriales</taxon>
        <taxon>Sphingobacteriaceae</taxon>
        <taxon>Solitalea</taxon>
    </lineage>
</organism>
<keyword evidence="6 7" id="KW-0472">Membrane</keyword>
<keyword evidence="4 7" id="KW-0812">Transmembrane</keyword>
<evidence type="ECO:0000259" key="8">
    <source>
        <dbReference type="Pfam" id="PF02687"/>
    </source>
</evidence>
<comment type="caution">
    <text evidence="10">The sequence shown here is derived from an EMBL/GenBank/DDBJ whole genome shotgun (WGS) entry which is preliminary data.</text>
</comment>
<evidence type="ECO:0000256" key="1">
    <source>
        <dbReference type="ARBA" id="ARBA00004651"/>
    </source>
</evidence>
<comment type="subcellular location">
    <subcellularLocation>
        <location evidence="1">Cell membrane</location>
        <topology evidence="1">Multi-pass membrane protein</topology>
    </subcellularLocation>
</comment>
<feature type="transmembrane region" description="Helical" evidence="7">
    <location>
        <begin position="376"/>
        <end position="394"/>
    </location>
</feature>
<dbReference type="InterPro" id="IPR051447">
    <property type="entry name" value="Lipoprotein-release_system"/>
</dbReference>
<name>A0A9X2F1M6_9SPHI</name>
<dbReference type="InterPro" id="IPR025857">
    <property type="entry name" value="MacB_PCD"/>
</dbReference>
<keyword evidence="11" id="KW-1185">Reference proteome</keyword>
<dbReference type="GO" id="GO:0044874">
    <property type="term" value="P:lipoprotein localization to outer membrane"/>
    <property type="evidence" value="ECO:0007669"/>
    <property type="project" value="TreeGrafter"/>
</dbReference>